<dbReference type="InterPro" id="IPR007197">
    <property type="entry name" value="rSAM"/>
</dbReference>
<gene>
    <name evidence="12" type="ORF">H0486_04460</name>
</gene>
<dbReference type="InterPro" id="IPR017896">
    <property type="entry name" value="4Fe4S_Fe-S-bd"/>
</dbReference>
<dbReference type="EMBL" id="JACEGA010000001">
    <property type="protein sequence ID" value="MBB2182126.1"/>
    <property type="molecule type" value="Genomic_DNA"/>
</dbReference>
<dbReference type="InterPro" id="IPR040074">
    <property type="entry name" value="BssD/PflA/YjjW"/>
</dbReference>
<dbReference type="PROSITE" id="PS01087">
    <property type="entry name" value="RADICAL_ACTIVATING"/>
    <property type="match status" value="1"/>
</dbReference>
<name>A0A839JXJ7_9FIRM</name>
<dbReference type="PROSITE" id="PS51379">
    <property type="entry name" value="4FE4S_FER_2"/>
    <property type="match status" value="1"/>
</dbReference>
<evidence type="ECO:0000256" key="7">
    <source>
        <dbReference type="ARBA" id="ARBA00023004"/>
    </source>
</evidence>
<sequence length="323" mass="36630">MVNYTGNKTIASEILNKKGMVSNIERYAINDGFGLRTTVFLKGCPLRCKWCSNPETQKFNCEMVFFEDQCIGCGECVKLCRYGALDNGLKADRSICDKCYLREDAFSCTLKCYPQCRKIDGQEMTVKEVFDVVKRDIQFYHLSGGGVTISGGEPLAQPEFTLNLLQTFKQNYINTAIETCGYAREDDYEAIAPYLDMAFMDLKSADTVKHEEWTGASNASILNNIIVMDELSKEYGFDFIIRTPVIPGFNDSAHEIQSIGKFVTENCKNYKGMELLPYHKLGRGKYISLGRIYELEGLKAPSDEQMNELHKILINMGINLYQF</sequence>
<evidence type="ECO:0000256" key="9">
    <source>
        <dbReference type="ARBA" id="ARBA00047365"/>
    </source>
</evidence>
<dbReference type="InterPro" id="IPR013785">
    <property type="entry name" value="Aldolase_TIM"/>
</dbReference>
<dbReference type="GO" id="GO:0051539">
    <property type="term" value="F:4 iron, 4 sulfur cluster binding"/>
    <property type="evidence" value="ECO:0007669"/>
    <property type="project" value="UniProtKB-KW"/>
</dbReference>
<feature type="domain" description="Radical SAM core" evidence="11">
    <location>
        <begin position="27"/>
        <end position="319"/>
    </location>
</feature>
<evidence type="ECO:0000256" key="8">
    <source>
        <dbReference type="ARBA" id="ARBA00023014"/>
    </source>
</evidence>
<dbReference type="Pfam" id="PF00037">
    <property type="entry name" value="Fer4"/>
    <property type="match status" value="1"/>
</dbReference>
<dbReference type="SFLD" id="SFLDG01066">
    <property type="entry name" value="organic_radical-activating_enz"/>
    <property type="match status" value="1"/>
</dbReference>
<dbReference type="SUPFAM" id="SSF102114">
    <property type="entry name" value="Radical SAM enzymes"/>
    <property type="match status" value="1"/>
</dbReference>
<dbReference type="PIRSF" id="PIRSF000371">
    <property type="entry name" value="PFL_act_enz"/>
    <property type="match status" value="1"/>
</dbReference>
<keyword evidence="8" id="KW-0411">Iron-sulfur</keyword>
<dbReference type="SFLD" id="SFLDS00029">
    <property type="entry name" value="Radical_SAM"/>
    <property type="match status" value="1"/>
</dbReference>
<keyword evidence="13" id="KW-1185">Reference proteome</keyword>
<dbReference type="SFLD" id="SFLDG01118">
    <property type="entry name" value="activating_enzymes__group_2"/>
    <property type="match status" value="1"/>
</dbReference>
<dbReference type="Gene3D" id="3.20.20.70">
    <property type="entry name" value="Aldolase class I"/>
    <property type="match status" value="1"/>
</dbReference>
<dbReference type="Proteomes" id="UP000574276">
    <property type="component" value="Unassembled WGS sequence"/>
</dbReference>
<dbReference type="GO" id="GO:0016491">
    <property type="term" value="F:oxidoreductase activity"/>
    <property type="evidence" value="ECO:0007669"/>
    <property type="project" value="UniProtKB-KW"/>
</dbReference>
<evidence type="ECO:0000256" key="6">
    <source>
        <dbReference type="ARBA" id="ARBA00023002"/>
    </source>
</evidence>
<comment type="cofactor">
    <cofactor evidence="1">
        <name>[4Fe-4S] cluster</name>
        <dbReference type="ChEBI" id="CHEBI:49883"/>
    </cofactor>
</comment>
<comment type="similarity">
    <text evidence="2">Belongs to the organic radical-activating enzymes family.</text>
</comment>
<keyword evidence="3" id="KW-0004">4Fe-4S</keyword>
<dbReference type="GO" id="GO:0046872">
    <property type="term" value="F:metal ion binding"/>
    <property type="evidence" value="ECO:0007669"/>
    <property type="project" value="UniProtKB-KW"/>
</dbReference>
<dbReference type="InterPro" id="IPR058240">
    <property type="entry name" value="rSAM_sf"/>
</dbReference>
<dbReference type="PROSITE" id="PS51918">
    <property type="entry name" value="RADICAL_SAM"/>
    <property type="match status" value="1"/>
</dbReference>
<evidence type="ECO:0000259" key="10">
    <source>
        <dbReference type="PROSITE" id="PS51379"/>
    </source>
</evidence>
<dbReference type="InterPro" id="IPR012839">
    <property type="entry name" value="Organic_radical_activase"/>
</dbReference>
<accession>A0A839JXJ7</accession>
<dbReference type="SUPFAM" id="SSF54862">
    <property type="entry name" value="4Fe-4S ferredoxins"/>
    <property type="match status" value="1"/>
</dbReference>
<organism evidence="12 13">
    <name type="scientific">Variimorphobacter saccharofermentans</name>
    <dbReference type="NCBI Taxonomy" id="2755051"/>
    <lineage>
        <taxon>Bacteria</taxon>
        <taxon>Bacillati</taxon>
        <taxon>Bacillota</taxon>
        <taxon>Clostridia</taxon>
        <taxon>Lachnospirales</taxon>
        <taxon>Lachnospiraceae</taxon>
        <taxon>Variimorphobacter</taxon>
    </lineage>
</organism>
<keyword evidence="6" id="KW-0560">Oxidoreductase</keyword>
<evidence type="ECO:0000259" key="11">
    <source>
        <dbReference type="PROSITE" id="PS51918"/>
    </source>
</evidence>
<keyword evidence="4" id="KW-0949">S-adenosyl-L-methionine</keyword>
<comment type="caution">
    <text evidence="12">The sequence shown here is derived from an EMBL/GenBank/DDBJ whole genome shotgun (WGS) entry which is preliminary data.</text>
</comment>
<reference evidence="12 13" key="1">
    <citation type="submission" date="2020-07" db="EMBL/GenBank/DDBJ databases">
        <title>Characterization and genome sequencing of isolate MD1, a novel member within the family Lachnospiraceae.</title>
        <authorList>
            <person name="Rettenmaier R."/>
            <person name="Di Bello L."/>
            <person name="Zinser C."/>
            <person name="Scheitz K."/>
            <person name="Liebl W."/>
            <person name="Zverlov V."/>
        </authorList>
    </citation>
    <scope>NUCLEOTIDE SEQUENCE [LARGE SCALE GENOMIC DNA]</scope>
    <source>
        <strain evidence="12 13">MD1</strain>
    </source>
</reference>
<proteinExistence type="inferred from homology"/>
<evidence type="ECO:0000313" key="13">
    <source>
        <dbReference type="Proteomes" id="UP000574276"/>
    </source>
</evidence>
<dbReference type="AlphaFoldDB" id="A0A839JXJ7"/>
<evidence type="ECO:0000313" key="12">
    <source>
        <dbReference type="EMBL" id="MBB2182126.1"/>
    </source>
</evidence>
<dbReference type="RefSeq" id="WP_228351855.1">
    <property type="nucleotide sequence ID" value="NZ_JACEGA010000001.1"/>
</dbReference>
<evidence type="ECO:0000256" key="3">
    <source>
        <dbReference type="ARBA" id="ARBA00022485"/>
    </source>
</evidence>
<dbReference type="PANTHER" id="PTHR30352">
    <property type="entry name" value="PYRUVATE FORMATE-LYASE-ACTIVATING ENZYME"/>
    <property type="match status" value="1"/>
</dbReference>
<feature type="domain" description="4Fe-4S ferredoxin-type" evidence="10">
    <location>
        <begin position="61"/>
        <end position="90"/>
    </location>
</feature>
<dbReference type="PANTHER" id="PTHR30352:SF4">
    <property type="entry name" value="PYRUVATE FORMATE-LYASE 2-ACTIVATING ENZYME"/>
    <property type="match status" value="1"/>
</dbReference>
<evidence type="ECO:0000256" key="5">
    <source>
        <dbReference type="ARBA" id="ARBA00022723"/>
    </source>
</evidence>
<dbReference type="InterPro" id="IPR001989">
    <property type="entry name" value="Radical_activat_CS"/>
</dbReference>
<protein>
    <submittedName>
        <fullName evidence="12">Glycyl-radical enzyme activating protein</fullName>
    </submittedName>
</protein>
<dbReference type="NCBIfam" id="TIGR02494">
    <property type="entry name" value="PFLE_PFLC"/>
    <property type="match status" value="1"/>
</dbReference>
<dbReference type="InterPro" id="IPR034457">
    <property type="entry name" value="Organic_radical-activating"/>
</dbReference>
<keyword evidence="7" id="KW-0408">Iron</keyword>
<evidence type="ECO:0000256" key="4">
    <source>
        <dbReference type="ARBA" id="ARBA00022691"/>
    </source>
</evidence>
<comment type="catalytic activity">
    <reaction evidence="9">
        <text>glycyl-[protein] + reduced [flavodoxin] + S-adenosyl-L-methionine = glycin-2-yl radical-[protein] + semiquinone [flavodoxin] + 5'-deoxyadenosine + L-methionine + H(+)</text>
        <dbReference type="Rhea" id="RHEA:61976"/>
        <dbReference type="Rhea" id="RHEA-COMP:10622"/>
        <dbReference type="Rhea" id="RHEA-COMP:14480"/>
        <dbReference type="Rhea" id="RHEA-COMP:15993"/>
        <dbReference type="Rhea" id="RHEA-COMP:15994"/>
        <dbReference type="ChEBI" id="CHEBI:15378"/>
        <dbReference type="ChEBI" id="CHEBI:17319"/>
        <dbReference type="ChEBI" id="CHEBI:29947"/>
        <dbReference type="ChEBI" id="CHEBI:32722"/>
        <dbReference type="ChEBI" id="CHEBI:57618"/>
        <dbReference type="ChEBI" id="CHEBI:57844"/>
        <dbReference type="ChEBI" id="CHEBI:59789"/>
        <dbReference type="ChEBI" id="CHEBI:140311"/>
    </reaction>
</comment>
<evidence type="ECO:0000256" key="1">
    <source>
        <dbReference type="ARBA" id="ARBA00001966"/>
    </source>
</evidence>
<evidence type="ECO:0000256" key="2">
    <source>
        <dbReference type="ARBA" id="ARBA00009777"/>
    </source>
</evidence>
<dbReference type="Pfam" id="PF04055">
    <property type="entry name" value="Radical_SAM"/>
    <property type="match status" value="1"/>
</dbReference>
<keyword evidence="5" id="KW-0479">Metal-binding</keyword>